<organism evidence="2 3">
    <name type="scientific">Rubricella aquisinus</name>
    <dbReference type="NCBI Taxonomy" id="2028108"/>
    <lineage>
        <taxon>Bacteria</taxon>
        <taxon>Pseudomonadati</taxon>
        <taxon>Pseudomonadota</taxon>
        <taxon>Alphaproteobacteria</taxon>
        <taxon>Rhodobacterales</taxon>
        <taxon>Paracoccaceae</taxon>
        <taxon>Rubricella</taxon>
    </lineage>
</organism>
<dbReference type="EMBL" id="JACIJS010000004">
    <property type="protein sequence ID" value="MBB5515669.1"/>
    <property type="molecule type" value="Genomic_DNA"/>
</dbReference>
<evidence type="ECO:0000313" key="2">
    <source>
        <dbReference type="EMBL" id="MBB5515669.1"/>
    </source>
</evidence>
<feature type="signal peptide" evidence="1">
    <location>
        <begin position="1"/>
        <end position="19"/>
    </location>
</feature>
<sequence length="220" mass="24024">MRVIALALTLALLPLAAVSQDDLTRAEQISLGQAAVTQEERQAFVSACRAWQDTLETVQIGDGARSVITLDQPLFVQLFTILDAGGTMEVVPDGDLPNGGISELDMCDPAVLVYPEGTLRGGGRSLAAVFATRFRPDRDLATHYPTAYPVIQSRNAEIQLPSGQYILVPHQAPVNDILRAINQLGPGTVRSLYELDRADRSAPILFFRNHFFVKWLGDPQ</sequence>
<protein>
    <recommendedName>
        <fullName evidence="4">DUF4384 domain-containing protein</fullName>
    </recommendedName>
</protein>
<dbReference type="Proteomes" id="UP000553766">
    <property type="component" value="Unassembled WGS sequence"/>
</dbReference>
<proteinExistence type="predicted"/>
<evidence type="ECO:0008006" key="4">
    <source>
        <dbReference type="Google" id="ProtNLM"/>
    </source>
</evidence>
<feature type="chain" id="PRO_5032591718" description="DUF4384 domain-containing protein" evidence="1">
    <location>
        <begin position="20"/>
        <end position="220"/>
    </location>
</feature>
<reference evidence="2 3" key="1">
    <citation type="submission" date="2020-08" db="EMBL/GenBank/DDBJ databases">
        <title>Genomic Encyclopedia of Type Strains, Phase IV (KMG-IV): sequencing the most valuable type-strain genomes for metagenomic binning, comparative biology and taxonomic classification.</title>
        <authorList>
            <person name="Goeker M."/>
        </authorList>
    </citation>
    <scope>NUCLEOTIDE SEQUENCE [LARGE SCALE GENOMIC DNA]</scope>
    <source>
        <strain evidence="2 3">DSM 103377</strain>
    </source>
</reference>
<comment type="caution">
    <text evidence="2">The sequence shown here is derived from an EMBL/GenBank/DDBJ whole genome shotgun (WGS) entry which is preliminary data.</text>
</comment>
<keyword evidence="3" id="KW-1185">Reference proteome</keyword>
<accession>A0A840WKT1</accession>
<name>A0A840WKT1_9RHOB</name>
<gene>
    <name evidence="2" type="ORF">FHS89_001681</name>
</gene>
<keyword evidence="1" id="KW-0732">Signal</keyword>
<evidence type="ECO:0000313" key="3">
    <source>
        <dbReference type="Proteomes" id="UP000553766"/>
    </source>
</evidence>
<dbReference type="AlphaFoldDB" id="A0A840WKT1"/>
<evidence type="ECO:0000256" key="1">
    <source>
        <dbReference type="SAM" id="SignalP"/>
    </source>
</evidence>
<dbReference type="RefSeq" id="WP_184010548.1">
    <property type="nucleotide sequence ID" value="NZ_JACIJS010000004.1"/>
</dbReference>